<proteinExistence type="inferred from homology"/>
<accession>A0AAU9WYZ7</accession>
<comment type="caution">
    <text evidence="2">The sequence shown here is derived from an EMBL/GenBank/DDBJ whole genome shotgun (WGS) entry which is preliminary data.</text>
</comment>
<dbReference type="InterPro" id="IPR018794">
    <property type="entry name" value="UPF0538"/>
</dbReference>
<evidence type="ECO:0000313" key="2">
    <source>
        <dbReference type="EMBL" id="CAH3130772.1"/>
    </source>
</evidence>
<dbReference type="PANTHER" id="PTHR18444:SF9">
    <property type="entry name" value="UPF0538 PROTEIN C2ORF76"/>
    <property type="match status" value="1"/>
</dbReference>
<dbReference type="Pfam" id="PF10209">
    <property type="entry name" value="DUF2340"/>
    <property type="match status" value="1"/>
</dbReference>
<evidence type="ECO:0000256" key="1">
    <source>
        <dbReference type="ARBA" id="ARBA00007176"/>
    </source>
</evidence>
<gene>
    <name evidence="2" type="ORF">PMEA_00014328</name>
</gene>
<name>A0AAU9WYZ7_9CNID</name>
<dbReference type="PANTHER" id="PTHR18444">
    <property type="entry name" value="UPF0538 FAMILY MEMBER"/>
    <property type="match status" value="1"/>
</dbReference>
<organism evidence="2 3">
    <name type="scientific">Pocillopora meandrina</name>
    <dbReference type="NCBI Taxonomy" id="46732"/>
    <lineage>
        <taxon>Eukaryota</taxon>
        <taxon>Metazoa</taxon>
        <taxon>Cnidaria</taxon>
        <taxon>Anthozoa</taxon>
        <taxon>Hexacorallia</taxon>
        <taxon>Scleractinia</taxon>
        <taxon>Astrocoeniina</taxon>
        <taxon>Pocilloporidae</taxon>
        <taxon>Pocillopora</taxon>
    </lineage>
</organism>
<dbReference type="Proteomes" id="UP001159428">
    <property type="component" value="Unassembled WGS sequence"/>
</dbReference>
<dbReference type="EMBL" id="CALNXJ010000025">
    <property type="protein sequence ID" value="CAH3130772.1"/>
    <property type="molecule type" value="Genomic_DNA"/>
</dbReference>
<keyword evidence="3" id="KW-1185">Reference proteome</keyword>
<sequence>MDEEARADSSGATVTVRLIRSFEYRNIKYVVFKDVSLEQTAKDFMDFVVSDIKKRSDVPLPFRTFAYDTMKIQHKAHGAKTSDPVINTENDEMLMLRQDCSLSKNGIGHETEISFFKKEDYERYKANPVLKW</sequence>
<protein>
    <submittedName>
        <fullName evidence="2">Uncharacterized protein</fullName>
    </submittedName>
</protein>
<comment type="similarity">
    <text evidence="1">Belongs to the UPF0538 family.</text>
</comment>
<evidence type="ECO:0000313" key="3">
    <source>
        <dbReference type="Proteomes" id="UP001159428"/>
    </source>
</evidence>
<reference evidence="2 3" key="1">
    <citation type="submission" date="2022-05" db="EMBL/GenBank/DDBJ databases">
        <authorList>
            <consortium name="Genoscope - CEA"/>
            <person name="William W."/>
        </authorList>
    </citation>
    <scope>NUCLEOTIDE SEQUENCE [LARGE SCALE GENOMIC DNA]</scope>
</reference>
<dbReference type="AlphaFoldDB" id="A0AAU9WYZ7"/>